<evidence type="ECO:0000313" key="2">
    <source>
        <dbReference type="Proteomes" id="UP001180020"/>
    </source>
</evidence>
<name>A0AAV9FMJ5_ACOCL</name>
<protein>
    <submittedName>
        <fullName evidence="1">Uncharacterized protein</fullName>
    </submittedName>
</protein>
<comment type="caution">
    <text evidence="1">The sequence shown here is derived from an EMBL/GenBank/DDBJ whole genome shotgun (WGS) entry which is preliminary data.</text>
</comment>
<evidence type="ECO:0000313" key="1">
    <source>
        <dbReference type="EMBL" id="KAK1326982.1"/>
    </source>
</evidence>
<dbReference type="AlphaFoldDB" id="A0AAV9FMJ5"/>
<organism evidence="1 2">
    <name type="scientific">Acorus calamus</name>
    <name type="common">Sweet flag</name>
    <dbReference type="NCBI Taxonomy" id="4465"/>
    <lineage>
        <taxon>Eukaryota</taxon>
        <taxon>Viridiplantae</taxon>
        <taxon>Streptophyta</taxon>
        <taxon>Embryophyta</taxon>
        <taxon>Tracheophyta</taxon>
        <taxon>Spermatophyta</taxon>
        <taxon>Magnoliopsida</taxon>
        <taxon>Liliopsida</taxon>
        <taxon>Acoraceae</taxon>
        <taxon>Acorus</taxon>
    </lineage>
</organism>
<reference evidence="1" key="2">
    <citation type="submission" date="2023-06" db="EMBL/GenBank/DDBJ databases">
        <authorList>
            <person name="Ma L."/>
            <person name="Liu K.-W."/>
            <person name="Li Z."/>
            <person name="Hsiao Y.-Y."/>
            <person name="Qi Y."/>
            <person name="Fu T."/>
            <person name="Tang G."/>
            <person name="Zhang D."/>
            <person name="Sun W.-H."/>
            <person name="Liu D.-K."/>
            <person name="Li Y."/>
            <person name="Chen G.-Z."/>
            <person name="Liu X.-D."/>
            <person name="Liao X.-Y."/>
            <person name="Jiang Y.-T."/>
            <person name="Yu X."/>
            <person name="Hao Y."/>
            <person name="Huang J."/>
            <person name="Zhao X.-W."/>
            <person name="Ke S."/>
            <person name="Chen Y.-Y."/>
            <person name="Wu W.-L."/>
            <person name="Hsu J.-L."/>
            <person name="Lin Y.-F."/>
            <person name="Huang M.-D."/>
            <person name="Li C.-Y."/>
            <person name="Huang L."/>
            <person name="Wang Z.-W."/>
            <person name="Zhao X."/>
            <person name="Zhong W.-Y."/>
            <person name="Peng D.-H."/>
            <person name="Ahmad S."/>
            <person name="Lan S."/>
            <person name="Zhang J.-S."/>
            <person name="Tsai W.-C."/>
            <person name="Van De Peer Y."/>
            <person name="Liu Z.-J."/>
        </authorList>
    </citation>
    <scope>NUCLEOTIDE SEQUENCE</scope>
    <source>
        <strain evidence="1">CP</strain>
        <tissue evidence="1">Leaves</tissue>
    </source>
</reference>
<keyword evidence="2" id="KW-1185">Reference proteome</keyword>
<reference evidence="1" key="1">
    <citation type="journal article" date="2023" name="Nat. Commun.">
        <title>Diploid and tetraploid genomes of Acorus and the evolution of monocots.</title>
        <authorList>
            <person name="Ma L."/>
            <person name="Liu K.W."/>
            <person name="Li Z."/>
            <person name="Hsiao Y.Y."/>
            <person name="Qi Y."/>
            <person name="Fu T."/>
            <person name="Tang G.D."/>
            <person name="Zhang D."/>
            <person name="Sun W.H."/>
            <person name="Liu D.K."/>
            <person name="Li Y."/>
            <person name="Chen G.Z."/>
            <person name="Liu X.D."/>
            <person name="Liao X.Y."/>
            <person name="Jiang Y.T."/>
            <person name="Yu X."/>
            <person name="Hao Y."/>
            <person name="Huang J."/>
            <person name="Zhao X.W."/>
            <person name="Ke S."/>
            <person name="Chen Y.Y."/>
            <person name="Wu W.L."/>
            <person name="Hsu J.L."/>
            <person name="Lin Y.F."/>
            <person name="Huang M.D."/>
            <person name="Li C.Y."/>
            <person name="Huang L."/>
            <person name="Wang Z.W."/>
            <person name="Zhao X."/>
            <person name="Zhong W.Y."/>
            <person name="Peng D.H."/>
            <person name="Ahmad S."/>
            <person name="Lan S."/>
            <person name="Zhang J.S."/>
            <person name="Tsai W.C."/>
            <person name="Van de Peer Y."/>
            <person name="Liu Z.J."/>
        </authorList>
    </citation>
    <scope>NUCLEOTIDE SEQUENCE</scope>
    <source>
        <strain evidence="1">CP</strain>
    </source>
</reference>
<sequence>MDKISLRIEGWKGSQLTMARSKMWAIYSSSYETTTSDMATVHKVANFYSKQDMGIPMSSALILPERIEELIDYISKIYNMDQQSRSSQQLVTLLQGCMDGLTTIQQTISEIRAYDLLSIARPKMKNECLDPKPFPKHSKPA</sequence>
<proteinExistence type="predicted"/>
<dbReference type="Proteomes" id="UP001180020">
    <property type="component" value="Unassembled WGS sequence"/>
</dbReference>
<gene>
    <name evidence="1" type="ORF">QJS10_CPA01g01727</name>
</gene>
<dbReference type="EMBL" id="JAUJYO010000001">
    <property type="protein sequence ID" value="KAK1326982.1"/>
    <property type="molecule type" value="Genomic_DNA"/>
</dbReference>
<accession>A0AAV9FMJ5</accession>